<dbReference type="PROSITE" id="PS50297">
    <property type="entry name" value="ANK_REP_REGION"/>
    <property type="match status" value="1"/>
</dbReference>
<name>A0A3N4JWW6_9PEZI</name>
<keyword evidence="1" id="KW-0677">Repeat</keyword>
<dbReference type="Pfam" id="PF12796">
    <property type="entry name" value="Ank_2"/>
    <property type="match status" value="1"/>
</dbReference>
<dbReference type="Proteomes" id="UP000276215">
    <property type="component" value="Unassembled WGS sequence"/>
</dbReference>
<keyword evidence="5" id="KW-1185">Reference proteome</keyword>
<feature type="non-terminal residue" evidence="4">
    <location>
        <position position="1"/>
    </location>
</feature>
<dbReference type="InterPro" id="IPR036770">
    <property type="entry name" value="Ankyrin_rpt-contain_sf"/>
</dbReference>
<dbReference type="PROSITE" id="PS50088">
    <property type="entry name" value="ANK_REPEAT"/>
    <property type="match status" value="2"/>
</dbReference>
<evidence type="ECO:0000256" key="1">
    <source>
        <dbReference type="ARBA" id="ARBA00022737"/>
    </source>
</evidence>
<dbReference type="EMBL" id="ML120365">
    <property type="protein sequence ID" value="RPB02846.1"/>
    <property type="molecule type" value="Genomic_DNA"/>
</dbReference>
<gene>
    <name evidence="4" type="ORF">L873DRAFT_1870357</name>
</gene>
<reference evidence="4 5" key="1">
    <citation type="journal article" date="2018" name="Nat. Ecol. Evol.">
        <title>Pezizomycetes genomes reveal the molecular basis of ectomycorrhizal truffle lifestyle.</title>
        <authorList>
            <person name="Murat C."/>
            <person name="Payen T."/>
            <person name="Noel B."/>
            <person name="Kuo A."/>
            <person name="Morin E."/>
            <person name="Chen J."/>
            <person name="Kohler A."/>
            <person name="Krizsan K."/>
            <person name="Balestrini R."/>
            <person name="Da Silva C."/>
            <person name="Montanini B."/>
            <person name="Hainaut M."/>
            <person name="Levati E."/>
            <person name="Barry K.W."/>
            <person name="Belfiori B."/>
            <person name="Cichocki N."/>
            <person name="Clum A."/>
            <person name="Dockter R.B."/>
            <person name="Fauchery L."/>
            <person name="Guy J."/>
            <person name="Iotti M."/>
            <person name="Le Tacon F."/>
            <person name="Lindquist E.A."/>
            <person name="Lipzen A."/>
            <person name="Malagnac F."/>
            <person name="Mello A."/>
            <person name="Molinier V."/>
            <person name="Miyauchi S."/>
            <person name="Poulain J."/>
            <person name="Riccioni C."/>
            <person name="Rubini A."/>
            <person name="Sitrit Y."/>
            <person name="Splivallo R."/>
            <person name="Traeger S."/>
            <person name="Wang M."/>
            <person name="Zifcakova L."/>
            <person name="Wipf D."/>
            <person name="Zambonelli A."/>
            <person name="Paolocci F."/>
            <person name="Nowrousian M."/>
            <person name="Ottonello S."/>
            <person name="Baldrian P."/>
            <person name="Spatafora J.W."/>
            <person name="Henrissat B."/>
            <person name="Nagy L.G."/>
            <person name="Aury J.M."/>
            <person name="Wincker P."/>
            <person name="Grigoriev I.V."/>
            <person name="Bonfante P."/>
            <person name="Martin F.M."/>
        </authorList>
    </citation>
    <scope>NUCLEOTIDE SEQUENCE [LARGE SCALE GENOMIC DNA]</scope>
    <source>
        <strain evidence="4 5">120613-1</strain>
    </source>
</reference>
<evidence type="ECO:0000313" key="5">
    <source>
        <dbReference type="Proteomes" id="UP000276215"/>
    </source>
</evidence>
<dbReference type="SUPFAM" id="SSF48403">
    <property type="entry name" value="Ankyrin repeat"/>
    <property type="match status" value="1"/>
</dbReference>
<feature type="repeat" description="ANK" evidence="3">
    <location>
        <begin position="10"/>
        <end position="42"/>
    </location>
</feature>
<dbReference type="InterPro" id="IPR002110">
    <property type="entry name" value="Ankyrin_rpt"/>
</dbReference>
<accession>A0A3N4JWW6</accession>
<feature type="repeat" description="ANK" evidence="3">
    <location>
        <begin position="80"/>
        <end position="103"/>
    </location>
</feature>
<keyword evidence="2 3" id="KW-0040">ANK repeat</keyword>
<proteinExistence type="predicted"/>
<evidence type="ECO:0000256" key="2">
    <source>
        <dbReference type="ARBA" id="ARBA00023043"/>
    </source>
</evidence>
<dbReference type="Pfam" id="PF13857">
    <property type="entry name" value="Ank_5"/>
    <property type="match status" value="1"/>
</dbReference>
<dbReference type="STRING" id="1336337.A0A3N4JWW6"/>
<dbReference type="SMART" id="SM00248">
    <property type="entry name" value="ANK"/>
    <property type="match status" value="3"/>
</dbReference>
<organism evidence="4 5">
    <name type="scientific">Choiromyces venosus 120613-1</name>
    <dbReference type="NCBI Taxonomy" id="1336337"/>
    <lineage>
        <taxon>Eukaryota</taxon>
        <taxon>Fungi</taxon>
        <taxon>Dikarya</taxon>
        <taxon>Ascomycota</taxon>
        <taxon>Pezizomycotina</taxon>
        <taxon>Pezizomycetes</taxon>
        <taxon>Pezizales</taxon>
        <taxon>Tuberaceae</taxon>
        <taxon>Choiromyces</taxon>
    </lineage>
</organism>
<dbReference type="OrthoDB" id="426293at2759"/>
<evidence type="ECO:0000256" key="3">
    <source>
        <dbReference type="PROSITE-ProRule" id="PRU00023"/>
    </source>
</evidence>
<sequence>GVDLEVRNSRHPTPLLLAVRHGRVSIICTLLEHGVSARVGDTWLWTALDIAITKPRDETFENMIRLLSFKPMDMSQRNSAGRTPLCAAAAGGNVHAVRLLLEHEGREVNWRDCMGFTPLYYATVRGYAGIVKMLEGGGRRGFRR</sequence>
<evidence type="ECO:0000313" key="4">
    <source>
        <dbReference type="EMBL" id="RPB02846.1"/>
    </source>
</evidence>
<protein>
    <submittedName>
        <fullName evidence="4">Ankyrin</fullName>
    </submittedName>
</protein>
<dbReference type="PANTHER" id="PTHR24171">
    <property type="entry name" value="ANKYRIN REPEAT DOMAIN-CONTAINING PROTEIN 39-RELATED"/>
    <property type="match status" value="1"/>
</dbReference>
<dbReference type="Gene3D" id="1.25.40.20">
    <property type="entry name" value="Ankyrin repeat-containing domain"/>
    <property type="match status" value="1"/>
</dbReference>
<dbReference type="AlphaFoldDB" id="A0A3N4JWW6"/>